<dbReference type="RefSeq" id="WP_346755213.1">
    <property type="nucleotide sequence ID" value="NZ_JAUJEA010000015.1"/>
</dbReference>
<keyword evidence="2 8" id="KW-0813">Transport</keyword>
<evidence type="ECO:0000256" key="5">
    <source>
        <dbReference type="ARBA" id="ARBA00023077"/>
    </source>
</evidence>
<evidence type="ECO:0000256" key="4">
    <source>
        <dbReference type="ARBA" id="ARBA00022692"/>
    </source>
</evidence>
<accession>A0ABT8KWN0</accession>
<dbReference type="EMBL" id="JAUJEA010000015">
    <property type="protein sequence ID" value="MDN5205192.1"/>
    <property type="molecule type" value="Genomic_DNA"/>
</dbReference>
<evidence type="ECO:0000256" key="7">
    <source>
        <dbReference type="ARBA" id="ARBA00023237"/>
    </source>
</evidence>
<feature type="chain" id="PRO_5045605437" evidence="10">
    <location>
        <begin position="25"/>
        <end position="1065"/>
    </location>
</feature>
<feature type="domain" description="TonB-dependent receptor-like beta-barrel" evidence="11">
    <location>
        <begin position="430"/>
        <end position="805"/>
    </location>
</feature>
<feature type="domain" description="TonB-dependent receptor plug" evidence="12">
    <location>
        <begin position="124"/>
        <end position="244"/>
    </location>
</feature>
<sequence>MKKKLRTSCLLLLALYYSTTWAFAQDRTVSGRVTDASDQSSLPGVNVVIKGTTIGSITDIDGNYSINIPSSGGVLVFTSIGFLTQEIEVGTQSIINVEMQLDVQRLQEVVITAIGIERERKALGFAVTNLSGDNVQQKAESDVIRTLSGKIPGVNITGSNGAPGSSTNINIRGNSSILGTNQPLFVVDGIPFDNTSIRTQNTLVSGAPYSNRALDIDPNDIESISVLKGIAASNLYGSRAANGVVLITTKSGSGATPKGLEISYKTSYTIEEVAGIPEYQNRFGQGGTTGGGSGIFSNAFFGSWGPGLNDIDEVTDWQGNRVPFTTVPGNVEDFFETGNAIENSISVVSGSESVNINVTATHTKTDGFIPNSEYEKTNIKVGANTRLSNGLYVGGSLSWIDSDQQGAPTGGGGVVRSGFSTQLWYLPRSYDPYQYPYLTEDNQDNHYRTGEDHPLFSAFENPYTSNLTRTFANVSLGYDISEALSINYKIGFDTYTQNNKQVFAPSSQFASTGNITTDDYRFRSVESNLILTYQKDINEDFNIKVTGGHNISQRAGNRQIISGTGITVFGIDDIINAQNIVTIQPAVPAFKRRLAGIFGDVNVGFRDYVFLNVSARQDWSSTLPIGDNGFFYPAASASFIFTEVFDIKPGILSFGKIRIGYGRGGNDAPVYSTQRILFQSNSNGTQSLDNLVFPFNNQPGLTVQDAIGNSNLTPEFTTELEVGTELNFLNGRLNLDLSYFNRKTTDQIFSVNRSPSSGFFSQIVNAGEVKNEGWEVGLNVTPVQLNNGLTWNVNASFSKIDNEVVKLIEGVERIAVPGSGSNFTTLGTFAVPGQPYGVIQGSAVARDAQGNRLVDPTTGYYITDPDNTRIIGDPNPDFLLGVINTVSYKGITLSALIDWKEGGDLFSSTLAALRGRGTLEQTAVGNVRQQSFLLPGVLGDPNNPGTALTDDAGSVIPNNIHIDANDYFWRTADNAAAEFSVYDATVIRLREVSLGYSLPESLLENIFISQAHIQLVGRNLWFNAPNMPDGYDPETNGRGSGNGQGMEFAYVPNAKRYGISVKVTF</sequence>
<keyword evidence="3 8" id="KW-1134">Transmembrane beta strand</keyword>
<evidence type="ECO:0000313" key="14">
    <source>
        <dbReference type="Proteomes" id="UP001172082"/>
    </source>
</evidence>
<dbReference type="InterPro" id="IPR039426">
    <property type="entry name" value="TonB-dep_rcpt-like"/>
</dbReference>
<comment type="similarity">
    <text evidence="8 9">Belongs to the TonB-dependent receptor family.</text>
</comment>
<comment type="caution">
    <text evidence="13">The sequence shown here is derived from an EMBL/GenBank/DDBJ whole genome shotgun (WGS) entry which is preliminary data.</text>
</comment>
<dbReference type="InterPro" id="IPR000531">
    <property type="entry name" value="Beta-barrel_TonB"/>
</dbReference>
<evidence type="ECO:0000256" key="6">
    <source>
        <dbReference type="ARBA" id="ARBA00023136"/>
    </source>
</evidence>
<evidence type="ECO:0000256" key="10">
    <source>
        <dbReference type="SAM" id="SignalP"/>
    </source>
</evidence>
<reference evidence="13" key="1">
    <citation type="submission" date="2023-06" db="EMBL/GenBank/DDBJ databases">
        <title>Genomic of Parafulvivirga corallium.</title>
        <authorList>
            <person name="Wang G."/>
        </authorList>
    </citation>
    <scope>NUCLEOTIDE SEQUENCE</scope>
    <source>
        <strain evidence="13">BMA10</strain>
    </source>
</reference>
<dbReference type="InterPro" id="IPR023997">
    <property type="entry name" value="TonB-dep_OMP_SusC/RagA_CS"/>
</dbReference>
<dbReference type="NCBIfam" id="TIGR04057">
    <property type="entry name" value="SusC_RagA_signa"/>
    <property type="match status" value="1"/>
</dbReference>
<evidence type="ECO:0000256" key="1">
    <source>
        <dbReference type="ARBA" id="ARBA00004571"/>
    </source>
</evidence>
<dbReference type="Pfam" id="PF07715">
    <property type="entry name" value="Plug"/>
    <property type="match status" value="1"/>
</dbReference>
<evidence type="ECO:0000313" key="13">
    <source>
        <dbReference type="EMBL" id="MDN5205192.1"/>
    </source>
</evidence>
<keyword evidence="6 8" id="KW-0472">Membrane</keyword>
<evidence type="ECO:0000259" key="12">
    <source>
        <dbReference type="Pfam" id="PF07715"/>
    </source>
</evidence>
<dbReference type="InterPro" id="IPR023996">
    <property type="entry name" value="TonB-dep_OMP_SusC/RagA"/>
</dbReference>
<dbReference type="Proteomes" id="UP001172082">
    <property type="component" value="Unassembled WGS sequence"/>
</dbReference>
<dbReference type="Pfam" id="PF13715">
    <property type="entry name" value="CarbopepD_reg_2"/>
    <property type="match status" value="1"/>
</dbReference>
<proteinExistence type="inferred from homology"/>
<dbReference type="SUPFAM" id="SSF49464">
    <property type="entry name" value="Carboxypeptidase regulatory domain-like"/>
    <property type="match status" value="1"/>
</dbReference>
<dbReference type="Pfam" id="PF00593">
    <property type="entry name" value="TonB_dep_Rec_b-barrel"/>
    <property type="match status" value="1"/>
</dbReference>
<keyword evidence="10" id="KW-0732">Signal</keyword>
<dbReference type="SUPFAM" id="SSF56935">
    <property type="entry name" value="Porins"/>
    <property type="match status" value="1"/>
</dbReference>
<dbReference type="Gene3D" id="2.40.170.20">
    <property type="entry name" value="TonB-dependent receptor, beta-barrel domain"/>
    <property type="match status" value="1"/>
</dbReference>
<evidence type="ECO:0000256" key="2">
    <source>
        <dbReference type="ARBA" id="ARBA00022448"/>
    </source>
</evidence>
<keyword evidence="7 8" id="KW-0998">Cell outer membrane</keyword>
<keyword evidence="14" id="KW-1185">Reference proteome</keyword>
<evidence type="ECO:0000256" key="3">
    <source>
        <dbReference type="ARBA" id="ARBA00022452"/>
    </source>
</evidence>
<keyword evidence="4 8" id="KW-0812">Transmembrane</keyword>
<protein>
    <submittedName>
        <fullName evidence="13">SusC/RagA family TonB-linked outer membrane protein</fullName>
    </submittedName>
</protein>
<comment type="subcellular location">
    <subcellularLocation>
        <location evidence="1 8">Cell outer membrane</location>
        <topology evidence="1 8">Multi-pass membrane protein</topology>
    </subcellularLocation>
</comment>
<feature type="signal peptide" evidence="10">
    <location>
        <begin position="1"/>
        <end position="24"/>
    </location>
</feature>
<evidence type="ECO:0000256" key="9">
    <source>
        <dbReference type="RuleBase" id="RU003357"/>
    </source>
</evidence>
<organism evidence="13 14">
    <name type="scientific">Splendidivirga corallicola</name>
    <dbReference type="NCBI Taxonomy" id="3051826"/>
    <lineage>
        <taxon>Bacteria</taxon>
        <taxon>Pseudomonadati</taxon>
        <taxon>Bacteroidota</taxon>
        <taxon>Cytophagia</taxon>
        <taxon>Cytophagales</taxon>
        <taxon>Splendidivirgaceae</taxon>
        <taxon>Splendidivirga</taxon>
    </lineage>
</organism>
<dbReference type="InterPro" id="IPR012910">
    <property type="entry name" value="Plug_dom"/>
</dbReference>
<dbReference type="InterPro" id="IPR008969">
    <property type="entry name" value="CarboxyPept-like_regulatory"/>
</dbReference>
<dbReference type="PROSITE" id="PS52016">
    <property type="entry name" value="TONB_DEPENDENT_REC_3"/>
    <property type="match status" value="1"/>
</dbReference>
<dbReference type="NCBIfam" id="TIGR04056">
    <property type="entry name" value="OMP_RagA_SusC"/>
    <property type="match status" value="1"/>
</dbReference>
<name>A0ABT8KWN0_9BACT</name>
<evidence type="ECO:0000259" key="11">
    <source>
        <dbReference type="Pfam" id="PF00593"/>
    </source>
</evidence>
<dbReference type="InterPro" id="IPR036942">
    <property type="entry name" value="Beta-barrel_TonB_sf"/>
</dbReference>
<dbReference type="Gene3D" id="2.170.130.10">
    <property type="entry name" value="TonB-dependent receptor, plug domain"/>
    <property type="match status" value="1"/>
</dbReference>
<evidence type="ECO:0000256" key="8">
    <source>
        <dbReference type="PROSITE-ProRule" id="PRU01360"/>
    </source>
</evidence>
<gene>
    <name evidence="13" type="ORF">QQ008_27660</name>
</gene>
<dbReference type="InterPro" id="IPR037066">
    <property type="entry name" value="Plug_dom_sf"/>
</dbReference>
<keyword evidence="5 9" id="KW-0798">TonB box</keyword>
<dbReference type="Gene3D" id="2.60.40.1120">
    <property type="entry name" value="Carboxypeptidase-like, regulatory domain"/>
    <property type="match status" value="1"/>
</dbReference>